<accession>A0A484RDY7</accession>
<organism evidence="2">
    <name type="scientific">plant metagenome</name>
    <dbReference type="NCBI Taxonomy" id="1297885"/>
    <lineage>
        <taxon>unclassified sequences</taxon>
        <taxon>metagenomes</taxon>
        <taxon>organismal metagenomes</taxon>
    </lineage>
</organism>
<gene>
    <name evidence="3" type="ORF">BER1_3570</name>
    <name evidence="2" type="ORF">BER2_3538</name>
</gene>
<reference evidence="2" key="1">
    <citation type="submission" date="2019-03" db="EMBL/GenBank/DDBJ databases">
        <authorList>
            <person name="Danneels B."/>
        </authorList>
    </citation>
    <scope>NUCLEOTIDE SEQUENCE</scope>
</reference>
<feature type="transmembrane region" description="Helical" evidence="1">
    <location>
        <begin position="90"/>
        <end position="109"/>
    </location>
</feature>
<keyword evidence="1" id="KW-0812">Transmembrane</keyword>
<feature type="transmembrane region" description="Helical" evidence="1">
    <location>
        <begin position="12"/>
        <end position="32"/>
    </location>
</feature>
<feature type="transmembrane region" description="Helical" evidence="1">
    <location>
        <begin position="210"/>
        <end position="231"/>
    </location>
</feature>
<feature type="transmembrane region" description="Helical" evidence="1">
    <location>
        <begin position="171"/>
        <end position="190"/>
    </location>
</feature>
<keyword evidence="1" id="KW-1133">Transmembrane helix</keyword>
<evidence type="ECO:0000256" key="1">
    <source>
        <dbReference type="SAM" id="Phobius"/>
    </source>
</evidence>
<feature type="transmembrane region" description="Helical" evidence="1">
    <location>
        <begin position="243"/>
        <end position="261"/>
    </location>
</feature>
<feature type="transmembrane region" description="Helical" evidence="1">
    <location>
        <begin position="281"/>
        <end position="299"/>
    </location>
</feature>
<sequence length="303" mass="32579">MSRSQSSVAVGHLPYWLALVGVGVLWLLQVWQAQRPPEMLDPALQGLVPDDFLAVSVHYVPGGADALLAAGLVTFLVAQAVLQRPRRAGVSLAWQGWAAFAVIQGILQFTPAWVVGWAAGPWLLDGNLFLMRVADLLMQAVVSWVALRLALRVPGATRAGQPHAGATGGRAAVVFGAFSLTYLLSLWLVVMAHFSARWAYLDPAEATRQVLLVVGYLALLGVVGGLGAWWGLRAEAPVRMRRLMLLSLLGLLLAFAAKLVVTISARSMLTYEQLIGPWPEGLLALVALLLQFVVAAALTRRWG</sequence>
<evidence type="ECO:0000313" key="2">
    <source>
        <dbReference type="EMBL" id="VFR47340.1"/>
    </source>
</evidence>
<protein>
    <submittedName>
        <fullName evidence="2">Uncharacterized protein</fullName>
    </submittedName>
</protein>
<dbReference type="EMBL" id="CAADIE010000031">
    <property type="protein sequence ID" value="VFR47379.1"/>
    <property type="molecule type" value="Genomic_DNA"/>
</dbReference>
<proteinExistence type="predicted"/>
<keyword evidence="1" id="KW-0472">Membrane</keyword>
<feature type="transmembrane region" description="Helical" evidence="1">
    <location>
        <begin position="52"/>
        <end position="78"/>
    </location>
</feature>
<dbReference type="EMBL" id="CAADIH010000026">
    <property type="protein sequence ID" value="VFR47340.1"/>
    <property type="molecule type" value="Genomic_DNA"/>
</dbReference>
<evidence type="ECO:0000313" key="3">
    <source>
        <dbReference type="EMBL" id="VFR47379.1"/>
    </source>
</evidence>
<feature type="transmembrane region" description="Helical" evidence="1">
    <location>
        <begin position="129"/>
        <end position="151"/>
    </location>
</feature>
<dbReference type="AlphaFoldDB" id="A0A484RDY7"/>
<name>A0A484RDY7_9ZZZZ</name>